<feature type="domain" description="ABC transporter" evidence="8">
    <location>
        <begin position="354"/>
        <end position="588"/>
    </location>
</feature>
<dbReference type="PANTHER" id="PTHR43394">
    <property type="entry name" value="ATP-DEPENDENT PERMEASE MDL1, MITOCHONDRIAL"/>
    <property type="match status" value="1"/>
</dbReference>
<feature type="transmembrane region" description="Helical" evidence="7">
    <location>
        <begin position="30"/>
        <end position="51"/>
    </location>
</feature>
<dbReference type="InterPro" id="IPR027417">
    <property type="entry name" value="P-loop_NTPase"/>
</dbReference>
<evidence type="ECO:0000256" key="4">
    <source>
        <dbReference type="ARBA" id="ARBA00022840"/>
    </source>
</evidence>
<dbReference type="InterPro" id="IPR003593">
    <property type="entry name" value="AAA+_ATPase"/>
</dbReference>
<dbReference type="InterPro" id="IPR036640">
    <property type="entry name" value="ABC1_TM_sf"/>
</dbReference>
<evidence type="ECO:0000313" key="11">
    <source>
        <dbReference type="Proteomes" id="UP001191019"/>
    </source>
</evidence>
<dbReference type="GO" id="GO:0005524">
    <property type="term" value="F:ATP binding"/>
    <property type="evidence" value="ECO:0007669"/>
    <property type="project" value="UniProtKB-KW"/>
</dbReference>
<dbReference type="SMART" id="SM00382">
    <property type="entry name" value="AAA"/>
    <property type="match status" value="1"/>
</dbReference>
<sequence length="593" mass="65799">MPRPHSSSDSNKIHNAKKAWKDFLVSIKEYRVAIVIALALSVASAALGVFIPKLLGDMTNIAVNSYPEIDFGPILSKVWLVVGLFVGSAILNYIQGYILALVAAKYTKKLREQIIEKITKLPISYFDKHKYGDILSRMTNDIDVMATSLSQEITDITTNLTTLVGVLTIMLTISIELSLIAIVVVPLSVIVVGKIMNFAQKFFLDRQRMLGSLDSRIEEDYAGQAIIKTNSYEPTAIAEFGKINQDLTTLTLKAQVFSALSMPVTQIFTNLGYTAICVLGGVFVVNGRINIGNLQAFVQYVSRFNRPITEIASTMSTIQSLLASSERIFEFLREPEEEPDPEPALEINTVRGEVEFHDVCFSYDKKTPIIKNFSVKVNPGMNVAIVGPTGAGKTTLINLLMRFYDLDSGYITIDGVPIREMRRADVRKLFGMVLQDTWLFSGTVEENLRYGKQFATHDDVRAAAKASNVDHIIEALPKAYKSEISEDSDNISAGEKQLVTIARAMVANPPMMILDEATSNVDTRTEQLIQDSFEKLTHGRTSFVIAHRLSTIRNADLILVLRDGNIVEQGNHEELLKAGGFYAELYNSQFAEN</sequence>
<keyword evidence="2 7" id="KW-0812">Transmembrane</keyword>
<evidence type="ECO:0000256" key="5">
    <source>
        <dbReference type="ARBA" id="ARBA00022989"/>
    </source>
</evidence>
<evidence type="ECO:0000256" key="7">
    <source>
        <dbReference type="SAM" id="Phobius"/>
    </source>
</evidence>
<organism evidence="10 11">
    <name type="scientific">Candidatus Nanosyncoccus alces</name>
    <dbReference type="NCBI Taxonomy" id="2171997"/>
    <lineage>
        <taxon>Bacteria</taxon>
        <taxon>Candidatus Saccharimonadota</taxon>
        <taxon>Candidatus Nanosyncoccalia</taxon>
        <taxon>Candidatus Nanosyncoccales</taxon>
        <taxon>Candidatus Nanosyncoccaceae</taxon>
        <taxon>Candidatus Nanosyncoccus</taxon>
    </lineage>
</organism>
<dbReference type="CDD" id="cd18547">
    <property type="entry name" value="ABC_6TM_Tm288_like"/>
    <property type="match status" value="1"/>
</dbReference>
<dbReference type="RefSeq" id="WP_164998353.1">
    <property type="nucleotide sequence ID" value="NZ_PRLM01000006.1"/>
</dbReference>
<dbReference type="Gene3D" id="1.20.1560.10">
    <property type="entry name" value="ABC transporter type 1, transmembrane domain"/>
    <property type="match status" value="1"/>
</dbReference>
<comment type="caution">
    <text evidence="10">The sequence shown here is derived from an EMBL/GenBank/DDBJ whole genome shotgun (WGS) entry which is preliminary data.</text>
</comment>
<protein>
    <submittedName>
        <fullName evidence="10">ABC transporter ATP-binding protein</fullName>
    </submittedName>
</protein>
<dbReference type="PANTHER" id="PTHR43394:SF1">
    <property type="entry name" value="ATP-BINDING CASSETTE SUB-FAMILY B MEMBER 10, MITOCHONDRIAL"/>
    <property type="match status" value="1"/>
</dbReference>
<keyword evidence="5 7" id="KW-1133">Transmembrane helix</keyword>
<keyword evidence="4 10" id="KW-0067">ATP-binding</keyword>
<dbReference type="CDD" id="cd03254">
    <property type="entry name" value="ABCC_Glucan_exporter_like"/>
    <property type="match status" value="1"/>
</dbReference>
<dbReference type="PROSITE" id="PS50929">
    <property type="entry name" value="ABC_TM1F"/>
    <property type="match status" value="1"/>
</dbReference>
<reference evidence="10 11" key="2">
    <citation type="journal article" date="2020" name="Cell Rep.">
        <title>Acquisition and Adaptation of Ultra-small Parasitic Reduced Genome Bacteria to Mammalian Hosts.</title>
        <authorList>
            <person name="McLean J.S."/>
            <person name="Bor B."/>
            <person name="Kerns K.A."/>
            <person name="Liu Q."/>
            <person name="To T.T."/>
            <person name="Solden L."/>
            <person name="Hendrickson E.L."/>
            <person name="Wrighton K."/>
            <person name="Shi W."/>
            <person name="He X."/>
        </authorList>
    </citation>
    <scope>NUCLEOTIDE SEQUENCE [LARGE SCALE GENOMIC DNA]</scope>
    <source>
        <strain evidence="10 11">TM7_G3_2_Rum_HOT_351B</strain>
    </source>
</reference>
<keyword evidence="3" id="KW-0547">Nucleotide-binding</keyword>
<keyword evidence="11" id="KW-1185">Reference proteome</keyword>
<dbReference type="SUPFAM" id="SSF90123">
    <property type="entry name" value="ABC transporter transmembrane region"/>
    <property type="match status" value="1"/>
</dbReference>
<dbReference type="InterPro" id="IPR011527">
    <property type="entry name" value="ABC1_TM_dom"/>
</dbReference>
<evidence type="ECO:0000256" key="6">
    <source>
        <dbReference type="ARBA" id="ARBA00023136"/>
    </source>
</evidence>
<dbReference type="Pfam" id="PF00005">
    <property type="entry name" value="ABC_tran"/>
    <property type="match status" value="1"/>
</dbReference>
<feature type="transmembrane region" description="Helical" evidence="7">
    <location>
        <begin position="78"/>
        <end position="104"/>
    </location>
</feature>
<dbReference type="Proteomes" id="UP001191019">
    <property type="component" value="Unassembled WGS sequence"/>
</dbReference>
<dbReference type="SUPFAM" id="SSF52540">
    <property type="entry name" value="P-loop containing nucleoside triphosphate hydrolases"/>
    <property type="match status" value="1"/>
</dbReference>
<evidence type="ECO:0000259" key="8">
    <source>
        <dbReference type="PROSITE" id="PS50893"/>
    </source>
</evidence>
<dbReference type="InterPro" id="IPR003439">
    <property type="entry name" value="ABC_transporter-like_ATP-bd"/>
</dbReference>
<keyword evidence="6 7" id="KW-0472">Membrane</keyword>
<evidence type="ECO:0000256" key="2">
    <source>
        <dbReference type="ARBA" id="ARBA00022692"/>
    </source>
</evidence>
<dbReference type="PROSITE" id="PS00211">
    <property type="entry name" value="ABC_TRANSPORTER_1"/>
    <property type="match status" value="1"/>
</dbReference>
<proteinExistence type="predicted"/>
<feature type="domain" description="ABC transmembrane type-1" evidence="9">
    <location>
        <begin position="35"/>
        <end position="320"/>
    </location>
</feature>
<evidence type="ECO:0000313" key="10">
    <source>
        <dbReference type="EMBL" id="RYC74461.1"/>
    </source>
</evidence>
<dbReference type="PROSITE" id="PS50893">
    <property type="entry name" value="ABC_TRANSPORTER_2"/>
    <property type="match status" value="1"/>
</dbReference>
<gene>
    <name evidence="10" type="ORF">G3RUM_00616</name>
</gene>
<comment type="subcellular location">
    <subcellularLocation>
        <location evidence="1">Cell membrane</location>
        <topology evidence="1">Multi-pass membrane protein</topology>
    </subcellularLocation>
</comment>
<reference evidence="10 11" key="1">
    <citation type="journal article" date="2018" name="bioRxiv">
        <title>Evidence of independent acquisition and adaption of ultra-small bacteria to human hosts across the highly diverse yet reduced genomes of the phylum Saccharibacteria.</title>
        <authorList>
            <person name="McLean J.S."/>
            <person name="Bor B."/>
            <person name="To T.T."/>
            <person name="Liu Q."/>
            <person name="Kearns K.A."/>
            <person name="Solden L.M."/>
            <person name="Wrighton K.C."/>
            <person name="He X."/>
            <person name="Shi W."/>
        </authorList>
    </citation>
    <scope>NUCLEOTIDE SEQUENCE [LARGE SCALE GENOMIC DNA]</scope>
    <source>
        <strain evidence="10 11">TM7_G3_2_Rum_HOT_351B</strain>
    </source>
</reference>
<dbReference type="Gene3D" id="3.40.50.300">
    <property type="entry name" value="P-loop containing nucleotide triphosphate hydrolases"/>
    <property type="match status" value="1"/>
</dbReference>
<name>A0ABY0FL25_9BACT</name>
<evidence type="ECO:0000259" key="9">
    <source>
        <dbReference type="PROSITE" id="PS50929"/>
    </source>
</evidence>
<dbReference type="EMBL" id="PRLM01000006">
    <property type="protein sequence ID" value="RYC74461.1"/>
    <property type="molecule type" value="Genomic_DNA"/>
</dbReference>
<evidence type="ECO:0000256" key="3">
    <source>
        <dbReference type="ARBA" id="ARBA00022741"/>
    </source>
</evidence>
<accession>A0ABY0FL25</accession>
<evidence type="ECO:0000256" key="1">
    <source>
        <dbReference type="ARBA" id="ARBA00004651"/>
    </source>
</evidence>
<dbReference type="InterPro" id="IPR039421">
    <property type="entry name" value="Type_1_exporter"/>
</dbReference>
<dbReference type="Pfam" id="PF00664">
    <property type="entry name" value="ABC_membrane"/>
    <property type="match status" value="1"/>
</dbReference>
<dbReference type="InterPro" id="IPR017871">
    <property type="entry name" value="ABC_transporter-like_CS"/>
</dbReference>